<evidence type="ECO:0000256" key="5">
    <source>
        <dbReference type="ARBA" id="ARBA00023136"/>
    </source>
</evidence>
<reference evidence="10 11" key="1">
    <citation type="submission" date="2015-06" db="EMBL/GenBank/DDBJ databases">
        <title>Genome sequencing project of Bacillus galactosidilyticus PL133.</title>
        <authorList>
            <person name="Gaiero J."/>
            <person name="Nicol R."/>
            <person name="Habash M."/>
        </authorList>
    </citation>
    <scope>NUCLEOTIDE SEQUENCE [LARGE SCALE GENOMIC DNA]</scope>
    <source>
        <strain evidence="10 11">PL133</strain>
    </source>
</reference>
<dbReference type="Gene3D" id="3.30.300.210">
    <property type="entry name" value="Nutrient germinant receptor protein C, domain 3"/>
    <property type="match status" value="1"/>
</dbReference>
<evidence type="ECO:0000259" key="9">
    <source>
        <dbReference type="Pfam" id="PF25198"/>
    </source>
</evidence>
<evidence type="ECO:0000256" key="7">
    <source>
        <dbReference type="ARBA" id="ARBA00023288"/>
    </source>
</evidence>
<accession>A0A0Q9YBU1</accession>
<evidence type="ECO:0000259" key="8">
    <source>
        <dbReference type="Pfam" id="PF05504"/>
    </source>
</evidence>
<comment type="caution">
    <text evidence="10">The sequence shown here is derived from an EMBL/GenBank/DDBJ whole genome shotgun (WGS) entry which is preliminary data.</text>
</comment>
<dbReference type="AlphaFoldDB" id="A0A0Q9YBU1"/>
<keyword evidence="4" id="KW-0732">Signal</keyword>
<proteinExistence type="inferred from homology"/>
<feature type="domain" description="Spore germination GerAC-like C-terminal" evidence="8">
    <location>
        <begin position="228"/>
        <end position="353"/>
    </location>
</feature>
<dbReference type="PATRIC" id="fig|217031.4.peg.2967"/>
<evidence type="ECO:0000256" key="6">
    <source>
        <dbReference type="ARBA" id="ARBA00023139"/>
    </source>
</evidence>
<dbReference type="Pfam" id="PF05504">
    <property type="entry name" value="Spore_GerAC"/>
    <property type="match status" value="1"/>
</dbReference>
<sequence length="376" mass="43303">MKQLMVIPLIGFVLLILTGCWDEYEIEEVNFVSAIAIDYKDEKYIIYAQILDFSNVAKSEDGKSGQPIPLYIGNGSGHTINDAIFDLYRTSQKTVNWSHIGAIIYTESILEKGIKKVEESLKKNGEFRPTPWMFGTKESIEKILSSTGFFQLPPIYTILYEPTDAYNQYSYIKPMRLHKFTSIYSEPGGTALLPSISIDENDWKELTTEPKTKNTLKINGAFPVSEGNYREWMSYEELIGLRWTQTKIKRTPVDIIEDNEIKGVVRITSPSVKINVVRDGEKFHFNIHVDAKGELTDLEEHLSSKKIEELVTKQIEKEIRFTYQNGIDKEIDVYNLKNILFHDRVKPQQLKNYTLSTNSIKNVTVNFLLENRGLYD</sequence>
<keyword evidence="5" id="KW-0472">Membrane</keyword>
<keyword evidence="7" id="KW-0449">Lipoprotein</keyword>
<dbReference type="InterPro" id="IPR046953">
    <property type="entry name" value="Spore_GerAC-like_C"/>
</dbReference>
<evidence type="ECO:0000256" key="4">
    <source>
        <dbReference type="ARBA" id="ARBA00022729"/>
    </source>
</evidence>
<evidence type="ECO:0000256" key="1">
    <source>
        <dbReference type="ARBA" id="ARBA00004635"/>
    </source>
</evidence>
<comment type="subcellular location">
    <subcellularLocation>
        <location evidence="1">Membrane</location>
        <topology evidence="1">Lipid-anchor</topology>
    </subcellularLocation>
</comment>
<feature type="domain" description="Spore germination protein N-terminal" evidence="9">
    <location>
        <begin position="22"/>
        <end position="198"/>
    </location>
</feature>
<organism evidence="10 11">
    <name type="scientific">Lederbergia galactosidilytica</name>
    <dbReference type="NCBI Taxonomy" id="217031"/>
    <lineage>
        <taxon>Bacteria</taxon>
        <taxon>Bacillati</taxon>
        <taxon>Bacillota</taxon>
        <taxon>Bacilli</taxon>
        <taxon>Bacillales</taxon>
        <taxon>Bacillaceae</taxon>
        <taxon>Lederbergia</taxon>
    </lineage>
</organism>
<dbReference type="GO" id="GO:0009847">
    <property type="term" value="P:spore germination"/>
    <property type="evidence" value="ECO:0007669"/>
    <property type="project" value="InterPro"/>
</dbReference>
<dbReference type="InterPro" id="IPR057336">
    <property type="entry name" value="GerAC_N"/>
</dbReference>
<evidence type="ECO:0000313" key="11">
    <source>
        <dbReference type="Proteomes" id="UP000053881"/>
    </source>
</evidence>
<dbReference type="GO" id="GO:0016020">
    <property type="term" value="C:membrane"/>
    <property type="evidence" value="ECO:0007669"/>
    <property type="project" value="UniProtKB-SubCell"/>
</dbReference>
<dbReference type="InterPro" id="IPR038501">
    <property type="entry name" value="Spore_GerAC_C_sf"/>
</dbReference>
<dbReference type="Proteomes" id="UP000053881">
    <property type="component" value="Unassembled WGS sequence"/>
</dbReference>
<dbReference type="PANTHER" id="PTHR35789:SF1">
    <property type="entry name" value="SPORE GERMINATION PROTEIN B3"/>
    <property type="match status" value="1"/>
</dbReference>
<evidence type="ECO:0000256" key="2">
    <source>
        <dbReference type="ARBA" id="ARBA00007886"/>
    </source>
</evidence>
<keyword evidence="3" id="KW-0309">Germination</keyword>
<dbReference type="InterPro" id="IPR008844">
    <property type="entry name" value="Spore_GerAC-like"/>
</dbReference>
<protein>
    <submittedName>
        <fullName evidence="10">Uncharacterized protein</fullName>
    </submittedName>
</protein>
<evidence type="ECO:0000256" key="3">
    <source>
        <dbReference type="ARBA" id="ARBA00022544"/>
    </source>
</evidence>
<dbReference type="Pfam" id="PF25198">
    <property type="entry name" value="Spore_GerAC_N"/>
    <property type="match status" value="1"/>
</dbReference>
<evidence type="ECO:0000313" key="10">
    <source>
        <dbReference type="EMBL" id="KRG13432.1"/>
    </source>
</evidence>
<dbReference type="EMBL" id="LGPB01000077">
    <property type="protein sequence ID" value="KRG13432.1"/>
    <property type="molecule type" value="Genomic_DNA"/>
</dbReference>
<name>A0A0Q9YBU1_9BACI</name>
<dbReference type="PROSITE" id="PS51257">
    <property type="entry name" value="PROKAR_LIPOPROTEIN"/>
    <property type="match status" value="1"/>
</dbReference>
<dbReference type="PANTHER" id="PTHR35789">
    <property type="entry name" value="SPORE GERMINATION PROTEIN B3"/>
    <property type="match status" value="1"/>
</dbReference>
<keyword evidence="6" id="KW-0564">Palmitate</keyword>
<gene>
    <name evidence="10" type="ORF">ACA29_08980</name>
</gene>
<dbReference type="NCBIfam" id="TIGR02887">
    <property type="entry name" value="spore_ger_x_C"/>
    <property type="match status" value="1"/>
</dbReference>
<comment type="similarity">
    <text evidence="2">Belongs to the GerABKC lipoprotein family.</text>
</comment>